<evidence type="ECO:0000313" key="4">
    <source>
        <dbReference type="Proteomes" id="UP000321798"/>
    </source>
</evidence>
<dbReference type="EMBL" id="BKAL01000008">
    <property type="protein sequence ID" value="GEP69667.1"/>
    <property type="molecule type" value="Genomic_DNA"/>
</dbReference>
<dbReference type="GO" id="GO:0044781">
    <property type="term" value="P:bacterial-type flagellum organization"/>
    <property type="evidence" value="ECO:0007669"/>
    <property type="project" value="UniProtKB-KW"/>
</dbReference>
<comment type="similarity">
    <text evidence="1">Belongs to the FlgD family.</text>
</comment>
<evidence type="ECO:0000313" key="3">
    <source>
        <dbReference type="EMBL" id="GEP69667.1"/>
    </source>
</evidence>
<proteinExistence type="inferred from homology"/>
<evidence type="ECO:0000256" key="1">
    <source>
        <dbReference type="ARBA" id="ARBA00010577"/>
    </source>
</evidence>
<comment type="caution">
    <text evidence="3">The sequence shown here is derived from an EMBL/GenBank/DDBJ whole genome shotgun (WGS) entry which is preliminary data.</text>
</comment>
<protein>
    <recommendedName>
        <fullName evidence="5">Flagellar basal body rod modification protein FlgD</fullName>
    </recommendedName>
</protein>
<dbReference type="Pfam" id="PF03963">
    <property type="entry name" value="FlgD"/>
    <property type="match status" value="1"/>
</dbReference>
<name>A0A512PEM6_9CELL</name>
<organism evidence="3 4">
    <name type="scientific">Cellulomonas soli</name>
    <dbReference type="NCBI Taxonomy" id="931535"/>
    <lineage>
        <taxon>Bacteria</taxon>
        <taxon>Bacillati</taxon>
        <taxon>Actinomycetota</taxon>
        <taxon>Actinomycetes</taxon>
        <taxon>Micrococcales</taxon>
        <taxon>Cellulomonadaceae</taxon>
        <taxon>Cellulomonas</taxon>
    </lineage>
</organism>
<accession>A0A512PEM6</accession>
<dbReference type="InterPro" id="IPR005648">
    <property type="entry name" value="FlgD"/>
</dbReference>
<sequence>MSTEIDVSYLTGTRTATTTEAASNDLSSDDFLQLMIAQLRNQDPSEPMDSSALMQQTTQMSTMQSLVELTATSREQFAVSMRMAAANLVGQTVTWADADGVTQTGVVGSVSYAGAVPTVKVGTTEIALDSVASVGTTTPASSTTSA</sequence>
<reference evidence="3 4" key="1">
    <citation type="submission" date="2019-07" db="EMBL/GenBank/DDBJ databases">
        <title>Whole genome shotgun sequence of Cellulomonas soli NBRC 109434.</title>
        <authorList>
            <person name="Hosoyama A."/>
            <person name="Uohara A."/>
            <person name="Ohji S."/>
            <person name="Ichikawa N."/>
        </authorList>
    </citation>
    <scope>NUCLEOTIDE SEQUENCE [LARGE SCALE GENOMIC DNA]</scope>
    <source>
        <strain evidence="3 4">NBRC 109434</strain>
    </source>
</reference>
<keyword evidence="2" id="KW-1005">Bacterial flagellum biogenesis</keyword>
<dbReference type="OrthoDB" id="9785233at2"/>
<keyword evidence="4" id="KW-1185">Reference proteome</keyword>
<evidence type="ECO:0008006" key="5">
    <source>
        <dbReference type="Google" id="ProtNLM"/>
    </source>
</evidence>
<dbReference type="Proteomes" id="UP000321798">
    <property type="component" value="Unassembled WGS sequence"/>
</dbReference>
<dbReference type="RefSeq" id="WP_146953435.1">
    <property type="nucleotide sequence ID" value="NZ_BAABBJ010000001.1"/>
</dbReference>
<evidence type="ECO:0000256" key="2">
    <source>
        <dbReference type="ARBA" id="ARBA00022795"/>
    </source>
</evidence>
<gene>
    <name evidence="3" type="ORF">CSO01_23820</name>
</gene>
<dbReference type="AlphaFoldDB" id="A0A512PEM6"/>